<gene>
    <name evidence="1" type="ORF">UFOPK1493_00069</name>
</gene>
<dbReference type="PROSITE" id="PS51257">
    <property type="entry name" value="PROKAR_LIPOPROTEIN"/>
    <property type="match status" value="1"/>
</dbReference>
<dbReference type="AlphaFoldDB" id="A0A6J6BEG0"/>
<evidence type="ECO:0000313" key="1">
    <source>
        <dbReference type="EMBL" id="CAB4537352.1"/>
    </source>
</evidence>
<accession>A0A6J6BEG0</accession>
<proteinExistence type="predicted"/>
<name>A0A6J6BEG0_9ZZZZ</name>
<reference evidence="1" key="1">
    <citation type="submission" date="2020-05" db="EMBL/GenBank/DDBJ databases">
        <authorList>
            <person name="Chiriac C."/>
            <person name="Salcher M."/>
            <person name="Ghai R."/>
            <person name="Kavagutti S V."/>
        </authorList>
    </citation>
    <scope>NUCLEOTIDE SEQUENCE</scope>
</reference>
<dbReference type="EMBL" id="CAEZSR010000002">
    <property type="protein sequence ID" value="CAB4537352.1"/>
    <property type="molecule type" value="Genomic_DNA"/>
</dbReference>
<organism evidence="1">
    <name type="scientific">freshwater metagenome</name>
    <dbReference type="NCBI Taxonomy" id="449393"/>
    <lineage>
        <taxon>unclassified sequences</taxon>
        <taxon>metagenomes</taxon>
        <taxon>ecological metagenomes</taxon>
    </lineage>
</organism>
<sequence>MRSGVLIASSAFVLISAGCGEPSATGASEGPLESSIGSGSISIEYSIDVDEADPLCRTASIGSVGPWYSCSADLAWVGALGSDSVGDRSLEIYILPLAAQNPRLEPSYPSRLLDNYLVIERSLDEPRAFLQYEIQGVTVECELNGVFSECQQITR</sequence>
<protein>
    <submittedName>
        <fullName evidence="1">Unannotated protein</fullName>
    </submittedName>
</protein>